<evidence type="ECO:0000256" key="6">
    <source>
        <dbReference type="RuleBase" id="RU000586"/>
    </source>
</evidence>
<feature type="compositionally biased region" description="Low complexity" evidence="8">
    <location>
        <begin position="13"/>
        <end position="28"/>
    </location>
</feature>
<evidence type="ECO:0000256" key="4">
    <source>
        <dbReference type="ARBA" id="ARBA00022679"/>
    </source>
</evidence>
<dbReference type="SUPFAM" id="SSF55729">
    <property type="entry name" value="Acyl-CoA N-acyltransferases (Nat)"/>
    <property type="match status" value="2"/>
</dbReference>
<evidence type="ECO:0000256" key="8">
    <source>
        <dbReference type="SAM" id="MobiDB-lite"/>
    </source>
</evidence>
<dbReference type="EC" id="2.3.1.97" evidence="2 6"/>
<comment type="similarity">
    <text evidence="1 7">Belongs to the NMT family.</text>
</comment>
<feature type="region of interest" description="Disordered" evidence="8">
    <location>
        <begin position="61"/>
        <end position="102"/>
    </location>
</feature>
<evidence type="ECO:0000256" key="5">
    <source>
        <dbReference type="ARBA" id="ARBA00023315"/>
    </source>
</evidence>
<dbReference type="EMBL" id="LSSM01005647">
    <property type="protein sequence ID" value="OMJ12255.1"/>
    <property type="molecule type" value="Genomic_DNA"/>
</dbReference>
<evidence type="ECO:0000259" key="9">
    <source>
        <dbReference type="Pfam" id="PF01233"/>
    </source>
</evidence>
<dbReference type="Pfam" id="PF01233">
    <property type="entry name" value="NMT"/>
    <property type="match status" value="1"/>
</dbReference>
<dbReference type="InterPro" id="IPR000903">
    <property type="entry name" value="NMT"/>
</dbReference>
<comment type="function">
    <text evidence="6">Adds a myristoyl group to the N-terminal glycine residue of certain cellular proteins.</text>
</comment>
<dbReference type="Proteomes" id="UP000187429">
    <property type="component" value="Unassembled WGS sequence"/>
</dbReference>
<dbReference type="Gene3D" id="3.40.630.170">
    <property type="match status" value="1"/>
</dbReference>
<dbReference type="GO" id="GO:0005737">
    <property type="term" value="C:cytoplasm"/>
    <property type="evidence" value="ECO:0007669"/>
    <property type="project" value="TreeGrafter"/>
</dbReference>
<feature type="compositionally biased region" description="Basic and acidic residues" evidence="8">
    <location>
        <begin position="87"/>
        <end position="102"/>
    </location>
</feature>
<dbReference type="InterPro" id="IPR022677">
    <property type="entry name" value="NMT_C"/>
</dbReference>
<keyword evidence="4 6" id="KW-0808">Transferase</keyword>
<proteinExistence type="inferred from homology"/>
<dbReference type="PANTHER" id="PTHR11377:SF5">
    <property type="entry name" value="GLYCYLPEPTIDE N-TETRADECANOYLTRANSFERASE"/>
    <property type="match status" value="1"/>
</dbReference>
<evidence type="ECO:0000259" key="10">
    <source>
        <dbReference type="Pfam" id="PF02799"/>
    </source>
</evidence>
<dbReference type="AlphaFoldDB" id="A0A1R1XC94"/>
<accession>A0A1R1XC94</accession>
<evidence type="ECO:0000256" key="1">
    <source>
        <dbReference type="ARBA" id="ARBA00009469"/>
    </source>
</evidence>
<feature type="domain" description="Glycylpeptide N-tetradecanoyltransferase C-terminal" evidence="10">
    <location>
        <begin position="269"/>
        <end position="377"/>
    </location>
</feature>
<evidence type="ECO:0000256" key="2">
    <source>
        <dbReference type="ARBA" id="ARBA00012923"/>
    </source>
</evidence>
<dbReference type="InterPro" id="IPR022676">
    <property type="entry name" value="NMT_N"/>
</dbReference>
<name>A0A1R1XC94_9FUNG</name>
<dbReference type="Pfam" id="PF02799">
    <property type="entry name" value="NMT_C"/>
    <property type="match status" value="2"/>
</dbReference>
<dbReference type="GO" id="GO:0004379">
    <property type="term" value="F:glycylpeptide N-tetradecanoyltransferase activity"/>
    <property type="evidence" value="ECO:0007669"/>
    <property type="project" value="UniProtKB-EC"/>
</dbReference>
<evidence type="ECO:0000256" key="3">
    <source>
        <dbReference type="ARBA" id="ARBA00022240"/>
    </source>
</evidence>
<dbReference type="InterPro" id="IPR016181">
    <property type="entry name" value="Acyl_CoA_acyltransferase"/>
</dbReference>
<dbReference type="PANTHER" id="PTHR11377">
    <property type="entry name" value="N-MYRISTOYL TRANSFERASE"/>
    <property type="match status" value="1"/>
</dbReference>
<organism evidence="11 12">
    <name type="scientific">Smittium culicis</name>
    <dbReference type="NCBI Taxonomy" id="133412"/>
    <lineage>
        <taxon>Eukaryota</taxon>
        <taxon>Fungi</taxon>
        <taxon>Fungi incertae sedis</taxon>
        <taxon>Zoopagomycota</taxon>
        <taxon>Kickxellomycotina</taxon>
        <taxon>Harpellomycetes</taxon>
        <taxon>Harpellales</taxon>
        <taxon>Legeriomycetaceae</taxon>
        <taxon>Smittium</taxon>
    </lineage>
</organism>
<dbReference type="OrthoDB" id="60315at2759"/>
<protein>
    <recommendedName>
        <fullName evidence="3 6">Glycylpeptide N-tetradecanoyltransferase</fullName>
        <ecNumber evidence="2 6">2.3.1.97</ecNumber>
    </recommendedName>
</protein>
<gene>
    <name evidence="11" type="ORF">AYI69_g9477</name>
</gene>
<evidence type="ECO:0000313" key="12">
    <source>
        <dbReference type="Proteomes" id="UP000187429"/>
    </source>
</evidence>
<feature type="domain" description="Glycylpeptide N-tetradecanoyltransferase N-terminal" evidence="9">
    <location>
        <begin position="96"/>
        <end position="254"/>
    </location>
</feature>
<keyword evidence="12" id="KW-1185">Reference proteome</keyword>
<keyword evidence="5 6" id="KW-0012">Acyltransferase</keyword>
<comment type="catalytic activity">
    <reaction evidence="6">
        <text>N-terminal glycyl-[protein] + tetradecanoyl-CoA = N-tetradecanoylglycyl-[protein] + CoA + H(+)</text>
        <dbReference type="Rhea" id="RHEA:15521"/>
        <dbReference type="Rhea" id="RHEA-COMP:12666"/>
        <dbReference type="Rhea" id="RHEA-COMP:12667"/>
        <dbReference type="ChEBI" id="CHEBI:15378"/>
        <dbReference type="ChEBI" id="CHEBI:57287"/>
        <dbReference type="ChEBI" id="CHEBI:57385"/>
        <dbReference type="ChEBI" id="CHEBI:64723"/>
        <dbReference type="ChEBI" id="CHEBI:133050"/>
        <dbReference type="EC" id="2.3.1.97"/>
    </reaction>
</comment>
<evidence type="ECO:0000313" key="11">
    <source>
        <dbReference type="EMBL" id="OMJ12255.1"/>
    </source>
</evidence>
<sequence length="504" mass="57959">MSDQDKNKNTDPSNQSSSANSNISAKKQQSLKDSIDATKKQNDAIKMILDQLNLQTLEDTDDAQKSTADNKKKHLFWDSQPVPKPDVPIKKDGPLHQDTPFEKIPKEPVEIPEGYEWCLVDIHNDKEMTELYTLLSKNYVEDSDELFRFHYTPEFLKWGLNPPGQNSNWHIGVREKSKKRELIGFISGIEVEMRVKDIKKRMAEINFLCINKKIRKQRFAPILIKEITRRINLSGIFQAVYTAGIQIPTPFAICQYFHRPLNPKKLVDSGFSHLPPGMTMSRLINKYKIISDTSAQLPGLRPLEERDIPQVRKLINKYLNSRSKMHQVFSSDELTKHWLMPKNNVVYSYVVEDVLKLGKITDFFSFYLLPSTVLKLRNSDPSKPSPKNSKTSSSPLNYLINSAYLFYYGTNPEPAANTDLSNSEMTHKQMNEIKLKDRLLILMYNCLMMAKRENFDVLNCVNTLDNGMILDQLRFGAGDGKLHYYFYNYVANGLKPSDVGLTML</sequence>
<reference evidence="12" key="1">
    <citation type="submission" date="2017-01" db="EMBL/GenBank/DDBJ databases">
        <authorList>
            <person name="Wang Y."/>
            <person name="White M."/>
            <person name="Kvist S."/>
            <person name="Moncalvo J.-M."/>
        </authorList>
    </citation>
    <scope>NUCLEOTIDE SEQUENCE [LARGE SCALE GENOMIC DNA]</scope>
    <source>
        <strain evidence="12">ID-206-W2</strain>
    </source>
</reference>
<feature type="domain" description="Glycylpeptide N-tetradecanoyltransferase C-terminal" evidence="10">
    <location>
        <begin position="398"/>
        <end position="494"/>
    </location>
</feature>
<evidence type="ECO:0000256" key="7">
    <source>
        <dbReference type="RuleBase" id="RU004178"/>
    </source>
</evidence>
<feature type="region of interest" description="Disordered" evidence="8">
    <location>
        <begin position="1"/>
        <end position="38"/>
    </location>
</feature>
<comment type="caution">
    <text evidence="11">The sequence shown here is derived from an EMBL/GenBank/DDBJ whole genome shotgun (WGS) entry which is preliminary data.</text>
</comment>
<dbReference type="PIRSF" id="PIRSF015892">
    <property type="entry name" value="N-myristl_transf"/>
    <property type="match status" value="1"/>
</dbReference>